<dbReference type="Pfam" id="PF02321">
    <property type="entry name" value="OEP"/>
    <property type="match status" value="2"/>
</dbReference>
<protein>
    <submittedName>
        <fullName evidence="3">TolC family protein</fullName>
    </submittedName>
</protein>
<comment type="similarity">
    <text evidence="1">Belongs to the outer membrane factor (OMF) (TC 1.B.17) family.</text>
</comment>
<dbReference type="Gene3D" id="1.20.1600.10">
    <property type="entry name" value="Outer membrane efflux proteins (OEP)"/>
    <property type="match status" value="1"/>
</dbReference>
<evidence type="ECO:0000313" key="3">
    <source>
        <dbReference type="EMBL" id="WCL72447.1"/>
    </source>
</evidence>
<name>A0ABY7RLW5_9NEIS</name>
<reference evidence="3 4" key="1">
    <citation type="submission" date="2023-01" db="EMBL/GenBank/DDBJ databases">
        <authorList>
            <person name="Yang C."/>
        </authorList>
    </citation>
    <scope>NUCLEOTIDE SEQUENCE [LARGE SCALE GENOMIC DNA]</scope>
    <source>
        <strain evidence="3 4">ZJ106</strain>
    </source>
</reference>
<gene>
    <name evidence="3" type="ORF">PJU73_05420</name>
</gene>
<feature type="signal peptide" evidence="2">
    <location>
        <begin position="1"/>
        <end position="23"/>
    </location>
</feature>
<evidence type="ECO:0000256" key="2">
    <source>
        <dbReference type="SAM" id="SignalP"/>
    </source>
</evidence>
<dbReference type="SUPFAM" id="SSF56954">
    <property type="entry name" value="Outer membrane efflux proteins (OEP)"/>
    <property type="match status" value="1"/>
</dbReference>
<evidence type="ECO:0000256" key="1">
    <source>
        <dbReference type="ARBA" id="ARBA00007613"/>
    </source>
</evidence>
<dbReference type="PROSITE" id="PS51257">
    <property type="entry name" value="PROKAR_LIPOPROTEIN"/>
    <property type="match status" value="1"/>
</dbReference>
<dbReference type="RefSeq" id="WP_237091536.1">
    <property type="nucleotide sequence ID" value="NZ_CP116766.1"/>
</dbReference>
<dbReference type="PANTHER" id="PTHR30203">
    <property type="entry name" value="OUTER MEMBRANE CATION EFFLUX PROTEIN"/>
    <property type="match status" value="1"/>
</dbReference>
<dbReference type="Proteomes" id="UP001221268">
    <property type="component" value="Chromosome"/>
</dbReference>
<sequence length="460" mass="51545">MIMKPIKQTLFISMMALTLSACAGLPQTHISALEGNPHLSSAADTADRYHIDGEWWQIYGDSKLNALVNQALANNIDLKKAAIHVNKALYQANILGANLVPSFNGSAGASDSRNLKSGDSQNSFSSRLGVSYELDLWQRLSKTASAQIWEYQATAEDLAKTRLTLLNNITDVYFQIAYLNEAIDLTEQSIARYEEINRISASKYRLGKVNANVPVQAQQALLAAKNNLLTLQNSRNTAQQTLRNLLNLKPNEAPAADPTDYRLAAAKGVDLNVPVSTLANRPDLRAAEYRLQSSLQSLEAQKLSWYPSITVGASLSSSSDKARTLFDVPFLGGSVQLNLPFLDWKTLKWKDKAAEADFDSARLNFEQTLTSALNEVHTYYADYRNAETTLGNLRQRYVLDQKNSRYYQVRYQYGKNELKDWLEALNTEYGTAQNLLNQRYQTLKAENRIYQAMAGRYSRK</sequence>
<evidence type="ECO:0000313" key="4">
    <source>
        <dbReference type="Proteomes" id="UP001221268"/>
    </source>
</evidence>
<dbReference type="Gene3D" id="2.20.200.10">
    <property type="entry name" value="Outer membrane efflux proteins (OEP)"/>
    <property type="match status" value="1"/>
</dbReference>
<dbReference type="PANTHER" id="PTHR30203:SF32">
    <property type="entry name" value="CATION EFFLUX SYSTEM PROTEIN CUSC"/>
    <property type="match status" value="1"/>
</dbReference>
<organism evidence="3 4">
    <name type="scientific">Neisseria lisongii</name>
    <dbReference type="NCBI Taxonomy" id="2912188"/>
    <lineage>
        <taxon>Bacteria</taxon>
        <taxon>Pseudomonadati</taxon>
        <taxon>Pseudomonadota</taxon>
        <taxon>Betaproteobacteria</taxon>
        <taxon>Neisseriales</taxon>
        <taxon>Neisseriaceae</taxon>
        <taxon>Neisseria</taxon>
    </lineage>
</organism>
<feature type="chain" id="PRO_5045583728" evidence="2">
    <location>
        <begin position="24"/>
        <end position="460"/>
    </location>
</feature>
<dbReference type="InterPro" id="IPR003423">
    <property type="entry name" value="OMP_efflux"/>
</dbReference>
<dbReference type="EMBL" id="CP116766">
    <property type="protein sequence ID" value="WCL72447.1"/>
    <property type="molecule type" value="Genomic_DNA"/>
</dbReference>
<dbReference type="InterPro" id="IPR010131">
    <property type="entry name" value="MdtP/NodT-like"/>
</dbReference>
<proteinExistence type="inferred from homology"/>
<keyword evidence="2" id="KW-0732">Signal</keyword>
<keyword evidence="4" id="KW-1185">Reference proteome</keyword>
<accession>A0ABY7RLW5</accession>